<sequence length="190" mass="21106">MNFAGSQNKLPSSFPEDRAVFPSDGPIFDGNMTLSGYYISVPSRYKLKVDDKSTKALFNNIDTNCERLQRIFNVDVFCMSSSEVTRFFDITNTMSSSTVSSVSASLIISLLVVALCTRHVLISLLSIFIILSIIFIITAILLLFGWQLGVVESTILVLTIGLSFDYTLHYAIALKKNDETDIVLKLRQVA</sequence>
<keyword evidence="5" id="KW-0325">Glycoprotein</keyword>
<dbReference type="EMBL" id="LIAE01010293">
    <property type="protein sequence ID" value="PAV63744.1"/>
    <property type="molecule type" value="Genomic_DNA"/>
</dbReference>
<evidence type="ECO:0000256" key="3">
    <source>
        <dbReference type="ARBA" id="ARBA00022989"/>
    </source>
</evidence>
<accession>A0A2A2JPU3</accession>
<comment type="caution">
    <text evidence="7">The sequence shown here is derived from an EMBL/GenBank/DDBJ whole genome shotgun (WGS) entry which is preliminary data.</text>
</comment>
<dbReference type="Proteomes" id="UP000218231">
    <property type="component" value="Unassembled WGS sequence"/>
</dbReference>
<evidence type="ECO:0008006" key="9">
    <source>
        <dbReference type="Google" id="ProtNLM"/>
    </source>
</evidence>
<feature type="transmembrane region" description="Helical" evidence="6">
    <location>
        <begin position="124"/>
        <end position="144"/>
    </location>
</feature>
<dbReference type="GO" id="GO:0016020">
    <property type="term" value="C:membrane"/>
    <property type="evidence" value="ECO:0007669"/>
    <property type="project" value="UniProtKB-SubCell"/>
</dbReference>
<dbReference type="STRING" id="2018661.A0A2A2JPU3"/>
<dbReference type="OrthoDB" id="193905at2759"/>
<dbReference type="SUPFAM" id="SSF82866">
    <property type="entry name" value="Multidrug efflux transporter AcrB transmembrane domain"/>
    <property type="match status" value="1"/>
</dbReference>
<protein>
    <recommendedName>
        <fullName evidence="9">SSD domain-containing protein</fullName>
    </recommendedName>
</protein>
<evidence type="ECO:0000313" key="7">
    <source>
        <dbReference type="EMBL" id="PAV63744.1"/>
    </source>
</evidence>
<reference evidence="7 8" key="1">
    <citation type="journal article" date="2017" name="Curr. Biol.">
        <title>Genome architecture and evolution of a unichromosomal asexual nematode.</title>
        <authorList>
            <person name="Fradin H."/>
            <person name="Zegar C."/>
            <person name="Gutwein M."/>
            <person name="Lucas J."/>
            <person name="Kovtun M."/>
            <person name="Corcoran D."/>
            <person name="Baugh L.R."/>
            <person name="Kiontke K."/>
            <person name="Gunsalus K."/>
            <person name="Fitch D.H."/>
            <person name="Piano F."/>
        </authorList>
    </citation>
    <scope>NUCLEOTIDE SEQUENCE [LARGE SCALE GENOMIC DNA]</scope>
    <source>
        <strain evidence="7">PF1309</strain>
    </source>
</reference>
<evidence type="ECO:0000256" key="5">
    <source>
        <dbReference type="ARBA" id="ARBA00023180"/>
    </source>
</evidence>
<keyword evidence="4 6" id="KW-0472">Membrane</keyword>
<proteinExistence type="predicted"/>
<keyword evidence="2 6" id="KW-0812">Transmembrane</keyword>
<evidence type="ECO:0000256" key="6">
    <source>
        <dbReference type="SAM" id="Phobius"/>
    </source>
</evidence>
<feature type="transmembrane region" description="Helical" evidence="6">
    <location>
        <begin position="98"/>
        <end position="117"/>
    </location>
</feature>
<evidence type="ECO:0000256" key="2">
    <source>
        <dbReference type="ARBA" id="ARBA00022692"/>
    </source>
</evidence>
<name>A0A2A2JPU3_9BILA</name>
<dbReference type="AlphaFoldDB" id="A0A2A2JPU3"/>
<keyword evidence="3 6" id="KW-1133">Transmembrane helix</keyword>
<dbReference type="InterPro" id="IPR052081">
    <property type="entry name" value="Dispatched_Hh_regulator"/>
</dbReference>
<comment type="subcellular location">
    <subcellularLocation>
        <location evidence="1">Membrane</location>
        <topology evidence="1">Multi-pass membrane protein</topology>
    </subcellularLocation>
</comment>
<dbReference type="PANTHER" id="PTHR45951">
    <property type="entry name" value="PROTEIN DISPATCHED-RELATED"/>
    <property type="match status" value="1"/>
</dbReference>
<evidence type="ECO:0000256" key="4">
    <source>
        <dbReference type="ARBA" id="ARBA00023136"/>
    </source>
</evidence>
<organism evidence="7 8">
    <name type="scientific">Diploscapter pachys</name>
    <dbReference type="NCBI Taxonomy" id="2018661"/>
    <lineage>
        <taxon>Eukaryota</taxon>
        <taxon>Metazoa</taxon>
        <taxon>Ecdysozoa</taxon>
        <taxon>Nematoda</taxon>
        <taxon>Chromadorea</taxon>
        <taxon>Rhabditida</taxon>
        <taxon>Rhabditina</taxon>
        <taxon>Rhabditomorpha</taxon>
        <taxon>Rhabditoidea</taxon>
        <taxon>Rhabditidae</taxon>
        <taxon>Diploscapter</taxon>
    </lineage>
</organism>
<gene>
    <name evidence="7" type="ORF">WR25_07994</name>
</gene>
<evidence type="ECO:0000313" key="8">
    <source>
        <dbReference type="Proteomes" id="UP000218231"/>
    </source>
</evidence>
<keyword evidence="8" id="KW-1185">Reference proteome</keyword>
<dbReference type="Gene3D" id="1.20.1640.10">
    <property type="entry name" value="Multidrug efflux transporter AcrB transmembrane domain"/>
    <property type="match status" value="1"/>
</dbReference>
<evidence type="ECO:0000256" key="1">
    <source>
        <dbReference type="ARBA" id="ARBA00004141"/>
    </source>
</evidence>
<dbReference type="PANTHER" id="PTHR45951:SF3">
    <property type="entry name" value="PROTEIN DISPATCHED"/>
    <property type="match status" value="1"/>
</dbReference>
<dbReference type="GO" id="GO:0007224">
    <property type="term" value="P:smoothened signaling pathway"/>
    <property type="evidence" value="ECO:0007669"/>
    <property type="project" value="TreeGrafter"/>
</dbReference>
<dbReference type="GO" id="GO:0022857">
    <property type="term" value="F:transmembrane transporter activity"/>
    <property type="evidence" value="ECO:0007669"/>
    <property type="project" value="TreeGrafter"/>
</dbReference>
<feature type="transmembrane region" description="Helical" evidence="6">
    <location>
        <begin position="150"/>
        <end position="168"/>
    </location>
</feature>